<organism evidence="8 9">
    <name type="scientific">candidate division TA06 bacterium B3_TA06</name>
    <dbReference type="NCBI Taxonomy" id="2012487"/>
    <lineage>
        <taxon>Bacteria</taxon>
        <taxon>Bacteria division TA06</taxon>
    </lineage>
</organism>
<evidence type="ECO:0000259" key="6">
    <source>
        <dbReference type="Pfam" id="PF03755"/>
    </source>
</evidence>
<gene>
    <name evidence="8" type="ORF">CEE36_00405</name>
</gene>
<proteinExistence type="inferred from homology"/>
<dbReference type="AlphaFoldDB" id="A0A532VAP0"/>
<feature type="domain" description="Endoribonuclease YicC-like N-terminal" evidence="6">
    <location>
        <begin position="2"/>
        <end position="156"/>
    </location>
</feature>
<dbReference type="Pfam" id="PF03755">
    <property type="entry name" value="YicC-like_N"/>
    <property type="match status" value="1"/>
</dbReference>
<dbReference type="Proteomes" id="UP000317778">
    <property type="component" value="Unassembled WGS sequence"/>
</dbReference>
<dbReference type="PANTHER" id="PTHR30636:SF3">
    <property type="entry name" value="UPF0701 PROTEIN YICC"/>
    <property type="match status" value="1"/>
</dbReference>
<keyword evidence="3" id="KW-0255">Endonuclease</keyword>
<evidence type="ECO:0000259" key="7">
    <source>
        <dbReference type="Pfam" id="PF08340"/>
    </source>
</evidence>
<comment type="caution">
    <text evidence="8">The sequence shown here is derived from an EMBL/GenBank/DDBJ whole genome shotgun (WGS) entry which is preliminary data.</text>
</comment>
<dbReference type="GO" id="GO:0016787">
    <property type="term" value="F:hydrolase activity"/>
    <property type="evidence" value="ECO:0007669"/>
    <property type="project" value="UniProtKB-KW"/>
</dbReference>
<keyword evidence="4" id="KW-0378">Hydrolase</keyword>
<dbReference type="PANTHER" id="PTHR30636">
    <property type="entry name" value="UPF0701 PROTEIN YICC"/>
    <property type="match status" value="1"/>
</dbReference>
<reference evidence="8 9" key="1">
    <citation type="submission" date="2017-06" db="EMBL/GenBank/DDBJ databases">
        <title>Novel microbial phyla capable of carbon fixation and sulfur reduction in deep-sea sediments.</title>
        <authorList>
            <person name="Huang J."/>
            <person name="Baker B."/>
            <person name="Wang Y."/>
        </authorList>
    </citation>
    <scope>NUCLEOTIDE SEQUENCE [LARGE SCALE GENOMIC DNA]</scope>
    <source>
        <strain evidence="8">B3_TA06</strain>
    </source>
</reference>
<evidence type="ECO:0000256" key="5">
    <source>
        <dbReference type="ARBA" id="ARBA00035648"/>
    </source>
</evidence>
<dbReference type="GO" id="GO:0004521">
    <property type="term" value="F:RNA endonuclease activity"/>
    <property type="evidence" value="ECO:0007669"/>
    <property type="project" value="InterPro"/>
</dbReference>
<evidence type="ECO:0000256" key="1">
    <source>
        <dbReference type="ARBA" id="ARBA00001968"/>
    </source>
</evidence>
<evidence type="ECO:0000256" key="4">
    <source>
        <dbReference type="ARBA" id="ARBA00022801"/>
    </source>
</evidence>
<protein>
    <submittedName>
        <fullName evidence="8">YicC family protein</fullName>
    </submittedName>
</protein>
<dbReference type="InterPro" id="IPR005229">
    <property type="entry name" value="YicC/YloC-like"/>
</dbReference>
<dbReference type="NCBIfam" id="TIGR00255">
    <property type="entry name" value="YicC/YloC family endoribonuclease"/>
    <property type="match status" value="1"/>
</dbReference>
<evidence type="ECO:0000313" key="9">
    <source>
        <dbReference type="Proteomes" id="UP000317778"/>
    </source>
</evidence>
<dbReference type="InterPro" id="IPR013551">
    <property type="entry name" value="YicC-like_C"/>
</dbReference>
<keyword evidence="2" id="KW-0540">Nuclease</keyword>
<name>A0A532VAP0_UNCT6</name>
<comment type="similarity">
    <text evidence="5">Belongs to the YicC/YloC family.</text>
</comment>
<evidence type="ECO:0000313" key="8">
    <source>
        <dbReference type="EMBL" id="TKJ44238.1"/>
    </source>
</evidence>
<dbReference type="EMBL" id="NJBO01000001">
    <property type="protein sequence ID" value="TKJ44238.1"/>
    <property type="molecule type" value="Genomic_DNA"/>
</dbReference>
<evidence type="ECO:0000256" key="2">
    <source>
        <dbReference type="ARBA" id="ARBA00022722"/>
    </source>
</evidence>
<feature type="domain" description="Endoribonuclease YicC-like C-terminal" evidence="7">
    <location>
        <begin position="174"/>
        <end position="290"/>
    </location>
</feature>
<dbReference type="InterPro" id="IPR013527">
    <property type="entry name" value="YicC-like_N"/>
</dbReference>
<dbReference type="Pfam" id="PF08340">
    <property type="entry name" value="YicC-like_C"/>
    <property type="match status" value="1"/>
</dbReference>
<comment type="cofactor">
    <cofactor evidence="1">
        <name>a divalent metal cation</name>
        <dbReference type="ChEBI" id="CHEBI:60240"/>
    </cofactor>
</comment>
<accession>A0A532VAP0</accession>
<sequence length="290" mass="33898">MVNSMTGQGRAVAPIKPEGLRLTVEVHSLNHRYLEVSVKLPDQLAGYEEKIKQVIKENLNRGSVSVTVHLEESNGKRLVLAQEVLDDFLHLLKELRKRVPVSEEITPELLFRIPGLIKEESRDVETARLWKYTKRLVDRAIKDLVRMRRAEGRNLEKDLRGRLKVINSNLSAVKRRIPGRIKKKRAKLLELLEEMKIEPDRNRLLQEVLYFSERFDIHEECVRLENHIKLFRETLRAKESNGRRLNFITQEMMKETNTIGSKANDTAITHFVIAMKEEVEKIREQVQNVE</sequence>
<evidence type="ECO:0000256" key="3">
    <source>
        <dbReference type="ARBA" id="ARBA00022759"/>
    </source>
</evidence>